<evidence type="ECO:0000256" key="3">
    <source>
        <dbReference type="ARBA" id="ARBA00023027"/>
    </source>
</evidence>
<keyword evidence="3 5" id="KW-0520">NAD</keyword>
<dbReference type="AlphaFoldDB" id="A0AA51UEL7"/>
<evidence type="ECO:0000256" key="5">
    <source>
        <dbReference type="HAMAP-Rule" id="MF_00299"/>
    </source>
</evidence>
<dbReference type="Gene3D" id="3.20.170.30">
    <property type="match status" value="1"/>
</dbReference>
<evidence type="ECO:0000256" key="4">
    <source>
        <dbReference type="ARBA" id="ARBA00025212"/>
    </source>
</evidence>
<dbReference type="InterPro" id="IPR042081">
    <property type="entry name" value="RNA_2'-PTrans_C"/>
</dbReference>
<dbReference type="InterPro" id="IPR042080">
    <property type="entry name" value="RNA_2'-PTrans_N"/>
</dbReference>
<dbReference type="SUPFAM" id="SSF56399">
    <property type="entry name" value="ADP-ribosylation"/>
    <property type="match status" value="1"/>
</dbReference>
<keyword evidence="2 5" id="KW-0808">Transferase</keyword>
<dbReference type="PANTHER" id="PTHR12684:SF2">
    <property type="entry name" value="TRNA 2'-PHOSPHOTRANSFERASE 1"/>
    <property type="match status" value="1"/>
</dbReference>
<dbReference type="Pfam" id="PF01885">
    <property type="entry name" value="PTS_2-RNA"/>
    <property type="match status" value="1"/>
</dbReference>
<dbReference type="KEGG" id="mmav:RE476_10385"/>
<dbReference type="GO" id="GO:0000215">
    <property type="term" value="F:tRNA 2'-phosphotransferase activity"/>
    <property type="evidence" value="ECO:0007669"/>
    <property type="project" value="TreeGrafter"/>
</dbReference>
<dbReference type="HAMAP" id="MF_00299">
    <property type="entry name" value="KptA"/>
    <property type="match status" value="1"/>
</dbReference>
<protein>
    <recommendedName>
        <fullName evidence="5">Probable RNA 2'-phosphotransferase</fullName>
        <ecNumber evidence="5">2.7.1.-</ecNumber>
    </recommendedName>
</protein>
<comment type="function">
    <text evidence="4 5">Removes the 2'-phosphate from RNA via an intermediate in which the phosphate is ADP-ribosylated by NAD followed by a presumed transesterification to release the RNA and generate ADP-ribose 1''-2''-cyclic phosphate (APPR&gt;P). May function as an ADP-ribosylase.</text>
</comment>
<evidence type="ECO:0000256" key="1">
    <source>
        <dbReference type="ARBA" id="ARBA00009836"/>
    </source>
</evidence>
<dbReference type="EMBL" id="CP133594">
    <property type="protein sequence ID" value="WMW21780.1"/>
    <property type="molecule type" value="Genomic_DNA"/>
</dbReference>
<dbReference type="EC" id="2.7.1.-" evidence="5"/>
<gene>
    <name evidence="5" type="primary">kptA</name>
    <name evidence="6" type="ORF">RE476_10385</name>
</gene>
<dbReference type="GO" id="GO:0006388">
    <property type="term" value="P:tRNA splicing, via endonucleolytic cleavage and ligation"/>
    <property type="evidence" value="ECO:0007669"/>
    <property type="project" value="UniProtKB-UniRule"/>
</dbReference>
<evidence type="ECO:0000313" key="7">
    <source>
        <dbReference type="Proteomes" id="UP001183006"/>
    </source>
</evidence>
<dbReference type="NCBIfam" id="NF002015">
    <property type="entry name" value="PRK00819.1-5"/>
    <property type="match status" value="1"/>
</dbReference>
<dbReference type="InterPro" id="IPR022928">
    <property type="entry name" value="RNA_2'-PTrans_KptA"/>
</dbReference>
<dbReference type="PANTHER" id="PTHR12684">
    <property type="entry name" value="PUTATIVE PHOSPHOTRANSFERASE"/>
    <property type="match status" value="1"/>
</dbReference>
<name>A0AA51UEL7_9EURY</name>
<comment type="similarity">
    <text evidence="1 5">Belongs to the KptA/TPT1 family.</text>
</comment>
<accession>A0AA51UEL7</accession>
<organism evidence="6 7">
    <name type="scientific">Methanolobus mangrovi</name>
    <dbReference type="NCBI Taxonomy" id="3072977"/>
    <lineage>
        <taxon>Archaea</taxon>
        <taxon>Methanobacteriati</taxon>
        <taxon>Methanobacteriota</taxon>
        <taxon>Stenosarchaea group</taxon>
        <taxon>Methanomicrobia</taxon>
        <taxon>Methanosarcinales</taxon>
        <taxon>Methanosarcinaceae</taxon>
        <taxon>Methanolobus</taxon>
    </lineage>
</organism>
<dbReference type="InterPro" id="IPR002745">
    <property type="entry name" value="Ptrans_KptA/Tpt1"/>
</dbReference>
<reference evidence="6" key="1">
    <citation type="submission" date="2023-08" db="EMBL/GenBank/DDBJ databases">
        <title>Methanolobus mangrovi sp. nov. and Methanolobus sediminis sp. nov, two novel methylotrophic methanogens isolated from mangrove sediments in China.</title>
        <authorList>
            <person name="Zhou J."/>
        </authorList>
    </citation>
    <scope>NUCLEOTIDE SEQUENCE</scope>
    <source>
        <strain evidence="6">FTZ2</strain>
    </source>
</reference>
<evidence type="ECO:0000313" key="6">
    <source>
        <dbReference type="EMBL" id="WMW21780.1"/>
    </source>
</evidence>
<dbReference type="Proteomes" id="UP001183006">
    <property type="component" value="Chromosome"/>
</dbReference>
<proteinExistence type="inferred from homology"/>
<evidence type="ECO:0000256" key="2">
    <source>
        <dbReference type="ARBA" id="ARBA00022679"/>
    </source>
</evidence>
<dbReference type="GO" id="GO:0003950">
    <property type="term" value="F:NAD+ poly-ADP-ribosyltransferase activity"/>
    <property type="evidence" value="ECO:0007669"/>
    <property type="project" value="InterPro"/>
</dbReference>
<sequence length="211" mass="24011">MIRKCKEHGYFRGEVCPDCGEEGRYVLDDDREERLGRFISGALRHFPGDVGIEMDSLGWVELGQLCDIMKKRYKWGTMERLISLVESDKKGRYEIDDGFIRARYGHSVDVDLISDYPENELPYLYYGVSQEEADMLLDNGIYPIRQCYVHLSTSFEKSKEAASVHTDNPVIMEIDANAAQQDGVDIVTVNADIVLARGIPPEYISVVESEE</sequence>
<dbReference type="Gene3D" id="1.10.10.970">
    <property type="entry name" value="RNA 2'-phosphotransferase, Tpt1/KptA family, N-terminal domain"/>
    <property type="match status" value="1"/>
</dbReference>
<dbReference type="RefSeq" id="WP_309307571.1">
    <property type="nucleotide sequence ID" value="NZ_CP133594.1"/>
</dbReference>
<dbReference type="GeneID" id="84230552"/>
<keyword evidence="7" id="KW-1185">Reference proteome</keyword>